<feature type="transmembrane region" description="Helical" evidence="1">
    <location>
        <begin position="180"/>
        <end position="199"/>
    </location>
</feature>
<evidence type="ECO:0000313" key="3">
    <source>
        <dbReference type="Proteomes" id="UP000000445"/>
    </source>
</evidence>
<dbReference type="HOGENOM" id="CLU_027408_4_1_0"/>
<dbReference type="SUPFAM" id="SSF103473">
    <property type="entry name" value="MFS general substrate transporter"/>
    <property type="match status" value="1"/>
</dbReference>
<keyword evidence="1" id="KW-0812">Transmembrane</keyword>
<feature type="transmembrane region" description="Helical" evidence="1">
    <location>
        <begin position="259"/>
        <end position="278"/>
    </location>
</feature>
<keyword evidence="1" id="KW-0472">Membrane</keyword>
<dbReference type="Pfam" id="PF13347">
    <property type="entry name" value="MFS_2"/>
    <property type="match status" value="1"/>
</dbReference>
<feature type="transmembrane region" description="Helical" evidence="1">
    <location>
        <begin position="40"/>
        <end position="58"/>
    </location>
</feature>
<dbReference type="InterPro" id="IPR039672">
    <property type="entry name" value="MFS_2"/>
</dbReference>
<dbReference type="GO" id="GO:0006814">
    <property type="term" value="P:sodium ion transport"/>
    <property type="evidence" value="ECO:0007669"/>
    <property type="project" value="InterPro"/>
</dbReference>
<feature type="transmembrane region" description="Helical" evidence="1">
    <location>
        <begin position="146"/>
        <end position="168"/>
    </location>
</feature>
<feature type="transmembrane region" description="Helical" evidence="1">
    <location>
        <begin position="230"/>
        <end position="253"/>
    </location>
</feature>
<protein>
    <submittedName>
        <fullName evidence="2">Sugar:cation symporter family protein</fullName>
    </submittedName>
</protein>
<keyword evidence="1" id="KW-1133">Transmembrane helix</keyword>
<gene>
    <name evidence="2" type="ordered locus">CTN_1540</name>
</gene>
<feature type="transmembrane region" description="Helical" evidence="1">
    <location>
        <begin position="316"/>
        <end position="340"/>
    </location>
</feature>
<dbReference type="EMBL" id="CP000916">
    <property type="protein sequence ID" value="ACM23716.1"/>
    <property type="molecule type" value="Genomic_DNA"/>
</dbReference>
<feature type="transmembrane region" description="Helical" evidence="1">
    <location>
        <begin position="79"/>
        <end position="100"/>
    </location>
</feature>
<dbReference type="AlphaFoldDB" id="B9K9T3"/>
<sequence>MKKVGFKNILLYGLGDIFGGGSFVVIGTLFLLFLTDIVGLNPTLAGLVLIVGKIWDALSDPLMGYISDNTKSRFGRRRIYFLIGIIPIFISFSILWYPFISESQIRTFLYYLFAYIFFSTVYTMVMVPYSALVADMSRDYRIRTRLSGARMIFSQLSALISGTIPKLIVDSASTPAEGYFRMGIIFGIIYASPWLFVFLGTKEETRTGTIQKVSGNLFSVFKNRVFRTHIAMYISAYTAMDIMMALLIYYLTYYLNKEHMFSLAMGSVLITQIIFLPLYVRISNVFGQAVAYRTGLSLWGAGMILLSFLSSNSPTSLILIDCVIIGAGLSAGVMIPWAMLPTVADVDELITSENRAGLYSGMMTLIRKLVQAFTLFMIGVALDLIGYTPNVSQTPQTLLGMKILVSYVPIALILIGIIFSFKYKITPEIHRVLVQELKRLKETGDKSSVNDEVKKMCEEVTDIPYENLWKKPSKRN</sequence>
<dbReference type="InterPro" id="IPR001927">
    <property type="entry name" value="Na/Gal_symport"/>
</dbReference>
<dbReference type="eggNOG" id="COG2211">
    <property type="taxonomic scope" value="Bacteria"/>
</dbReference>
<dbReference type="GO" id="GO:0008643">
    <property type="term" value="P:carbohydrate transport"/>
    <property type="evidence" value="ECO:0007669"/>
    <property type="project" value="InterPro"/>
</dbReference>
<dbReference type="GO" id="GO:0005886">
    <property type="term" value="C:plasma membrane"/>
    <property type="evidence" value="ECO:0007669"/>
    <property type="project" value="TreeGrafter"/>
</dbReference>
<organism evidence="2 3">
    <name type="scientific">Thermotoga neapolitana (strain ATCC 49049 / DSM 4359 / NBRC 107923 / NS-E)</name>
    <dbReference type="NCBI Taxonomy" id="309803"/>
    <lineage>
        <taxon>Bacteria</taxon>
        <taxon>Thermotogati</taxon>
        <taxon>Thermotogota</taxon>
        <taxon>Thermotogae</taxon>
        <taxon>Thermotogales</taxon>
        <taxon>Thermotogaceae</taxon>
        <taxon>Thermotoga</taxon>
    </lineage>
</organism>
<dbReference type="Proteomes" id="UP000000445">
    <property type="component" value="Chromosome"/>
</dbReference>
<dbReference type="PANTHER" id="PTHR11328">
    <property type="entry name" value="MAJOR FACILITATOR SUPERFAMILY DOMAIN-CONTAINING PROTEIN"/>
    <property type="match status" value="1"/>
</dbReference>
<keyword evidence="3" id="KW-1185">Reference proteome</keyword>
<dbReference type="KEGG" id="tna:CTN_1540"/>
<evidence type="ECO:0000256" key="1">
    <source>
        <dbReference type="SAM" id="Phobius"/>
    </source>
</evidence>
<proteinExistence type="predicted"/>
<evidence type="ECO:0000313" key="2">
    <source>
        <dbReference type="EMBL" id="ACM23716.1"/>
    </source>
</evidence>
<feature type="transmembrane region" description="Helical" evidence="1">
    <location>
        <begin position="290"/>
        <end position="310"/>
    </location>
</feature>
<dbReference type="NCBIfam" id="TIGR00792">
    <property type="entry name" value="gph"/>
    <property type="match status" value="1"/>
</dbReference>
<dbReference type="Gene3D" id="1.20.1250.20">
    <property type="entry name" value="MFS general substrate transporter like domains"/>
    <property type="match status" value="2"/>
</dbReference>
<dbReference type="PANTHER" id="PTHR11328:SF24">
    <property type="entry name" value="MAJOR FACILITATOR SUPERFAMILY (MFS) PROFILE DOMAIN-CONTAINING PROTEIN"/>
    <property type="match status" value="1"/>
</dbReference>
<dbReference type="STRING" id="309803.CTN_1540"/>
<reference evidence="2 3" key="1">
    <citation type="journal article" date="2009" name="Biosci. Biotechnol. Biochem.">
        <title>WeGAS: a web-based microbial genome annotation system.</title>
        <authorList>
            <person name="Lee D."/>
            <person name="Seo H."/>
            <person name="Park C."/>
            <person name="Park K."/>
        </authorList>
    </citation>
    <scope>NUCLEOTIDE SEQUENCE [LARGE SCALE GENOMIC DNA]</scope>
    <source>
        <strain evidence="3">ATCC 49049 / DSM 4359 / NBRC 107923 / NS-E</strain>
    </source>
</reference>
<dbReference type="RefSeq" id="WP_015920004.1">
    <property type="nucleotide sequence ID" value="NC_011978.1"/>
</dbReference>
<feature type="transmembrane region" description="Helical" evidence="1">
    <location>
        <begin position="9"/>
        <end position="34"/>
    </location>
</feature>
<feature type="transmembrane region" description="Helical" evidence="1">
    <location>
        <begin position="369"/>
        <end position="387"/>
    </location>
</feature>
<feature type="transmembrane region" description="Helical" evidence="1">
    <location>
        <begin position="112"/>
        <end position="134"/>
    </location>
</feature>
<feature type="transmembrane region" description="Helical" evidence="1">
    <location>
        <begin position="399"/>
        <end position="421"/>
    </location>
</feature>
<accession>B9K9T3</accession>
<dbReference type="GO" id="GO:0015293">
    <property type="term" value="F:symporter activity"/>
    <property type="evidence" value="ECO:0007669"/>
    <property type="project" value="InterPro"/>
</dbReference>
<dbReference type="CDD" id="cd17332">
    <property type="entry name" value="MFS_MelB_like"/>
    <property type="match status" value="1"/>
</dbReference>
<name>B9K9T3_THENN</name>
<dbReference type="InterPro" id="IPR036259">
    <property type="entry name" value="MFS_trans_sf"/>
</dbReference>